<dbReference type="Proteomes" id="UP001634007">
    <property type="component" value="Unassembled WGS sequence"/>
</dbReference>
<organism evidence="1 2">
    <name type="scientific">Eucalyptus globulus</name>
    <name type="common">Tasmanian blue gum</name>
    <dbReference type="NCBI Taxonomy" id="34317"/>
    <lineage>
        <taxon>Eukaryota</taxon>
        <taxon>Viridiplantae</taxon>
        <taxon>Streptophyta</taxon>
        <taxon>Embryophyta</taxon>
        <taxon>Tracheophyta</taxon>
        <taxon>Spermatophyta</taxon>
        <taxon>Magnoliopsida</taxon>
        <taxon>eudicotyledons</taxon>
        <taxon>Gunneridae</taxon>
        <taxon>Pentapetalae</taxon>
        <taxon>rosids</taxon>
        <taxon>malvids</taxon>
        <taxon>Myrtales</taxon>
        <taxon>Myrtaceae</taxon>
        <taxon>Myrtoideae</taxon>
        <taxon>Eucalypteae</taxon>
        <taxon>Eucalyptus</taxon>
    </lineage>
</organism>
<protein>
    <submittedName>
        <fullName evidence="1">Uncharacterized protein</fullName>
    </submittedName>
</protein>
<dbReference type="PANTHER" id="PTHR11439">
    <property type="entry name" value="GAG-POL-RELATED RETROTRANSPOSON"/>
    <property type="match status" value="1"/>
</dbReference>
<comment type="caution">
    <text evidence="1">The sequence shown here is derived from an EMBL/GenBank/DDBJ whole genome shotgun (WGS) entry which is preliminary data.</text>
</comment>
<accession>A0ABD3L4C7</accession>
<dbReference type="PANTHER" id="PTHR11439:SF455">
    <property type="entry name" value="RLK (RECEPTOR-LIKE PROTEIN KINASE) 8, PUTATIVE-RELATED"/>
    <property type="match status" value="1"/>
</dbReference>
<dbReference type="AlphaFoldDB" id="A0ABD3L4C7"/>
<reference evidence="1 2" key="1">
    <citation type="submission" date="2024-11" db="EMBL/GenBank/DDBJ databases">
        <title>Chromosome-level genome assembly of Eucalyptus globulus Labill. provides insights into its genome evolution.</title>
        <authorList>
            <person name="Li X."/>
        </authorList>
    </citation>
    <scope>NUCLEOTIDE SEQUENCE [LARGE SCALE GENOMIC DNA]</scope>
    <source>
        <strain evidence="1">CL2024</strain>
        <tissue evidence="1">Fresh tender leaves</tissue>
    </source>
</reference>
<dbReference type="EMBL" id="JBJKBG010000003">
    <property type="protein sequence ID" value="KAL3746544.1"/>
    <property type="molecule type" value="Genomic_DNA"/>
</dbReference>
<keyword evidence="2" id="KW-1185">Reference proteome</keyword>
<dbReference type="SUPFAM" id="SSF56672">
    <property type="entry name" value="DNA/RNA polymerases"/>
    <property type="match status" value="1"/>
</dbReference>
<dbReference type="InterPro" id="IPR043502">
    <property type="entry name" value="DNA/RNA_pol_sf"/>
</dbReference>
<name>A0ABD3L4C7_EUCGL</name>
<proteinExistence type="predicted"/>
<evidence type="ECO:0000313" key="2">
    <source>
        <dbReference type="Proteomes" id="UP001634007"/>
    </source>
</evidence>
<gene>
    <name evidence="1" type="ORF">ACJRO7_015497</name>
</gene>
<sequence length="246" mass="27445">MADCKPISTPLPLRSISMADTTNQLTDPVEYRSLVGGLQYLTITRPDLAFATNLLCQKMQHPTVADFHQLKRVLQYVKCTIHLGIYLHSQSSVNLYGFSDVDWAGCTITRRSTTGFCTFLGSNLLSWSAKKQPTVSRSSTEAEYRALASTTAELTWISFVLQDIGISLQSPTSLFCDNRSSISLTANPILHARTKHIEVDFHFVREKVSSGSIRVQYISTHLQLADIFTKSLSRLAHVTLRTKLGM</sequence>
<evidence type="ECO:0000313" key="1">
    <source>
        <dbReference type="EMBL" id="KAL3746544.1"/>
    </source>
</evidence>
<dbReference type="CDD" id="cd09272">
    <property type="entry name" value="RNase_HI_RT_Ty1"/>
    <property type="match status" value="1"/>
</dbReference>